<evidence type="ECO:0000256" key="4">
    <source>
        <dbReference type="ARBA" id="ARBA00022692"/>
    </source>
</evidence>
<dbReference type="PANTHER" id="PTHR13117">
    <property type="entry name" value="ENDOPLASMIC RETICULUM MULTISPAN TRANSMEMBRANE PROTEIN-RELATED"/>
    <property type="match status" value="1"/>
</dbReference>
<dbReference type="InterPro" id="IPR007594">
    <property type="entry name" value="RFT1"/>
</dbReference>
<comment type="subcellular location">
    <subcellularLocation>
        <location evidence="1 10">Endoplasmic reticulum membrane</location>
        <topology evidence="1 10">Multi-pass membrane protein</topology>
    </subcellularLocation>
</comment>
<evidence type="ECO:0000256" key="9">
    <source>
        <dbReference type="ARBA" id="ARBA00045912"/>
    </source>
</evidence>
<feature type="transmembrane region" description="Helical" evidence="10">
    <location>
        <begin position="508"/>
        <end position="529"/>
    </location>
</feature>
<accession>A0A2K1QR60</accession>
<evidence type="ECO:0000256" key="5">
    <source>
        <dbReference type="ARBA" id="ARBA00022824"/>
    </source>
</evidence>
<keyword evidence="4 10" id="KW-0812">Transmembrane</keyword>
<dbReference type="GO" id="GO:0005789">
    <property type="term" value="C:endoplasmic reticulum membrane"/>
    <property type="evidence" value="ECO:0007669"/>
    <property type="project" value="UniProtKB-SubCell"/>
</dbReference>
<feature type="transmembrane region" description="Helical" evidence="10">
    <location>
        <begin position="379"/>
        <end position="399"/>
    </location>
</feature>
<evidence type="ECO:0000313" key="12">
    <source>
        <dbReference type="Proteomes" id="UP000243797"/>
    </source>
</evidence>
<evidence type="ECO:0000256" key="2">
    <source>
        <dbReference type="ARBA" id="ARBA00004922"/>
    </source>
</evidence>
<keyword evidence="6 10" id="KW-1133">Transmembrane helix</keyword>
<comment type="function">
    <text evidence="9 10">Intramembrane glycolipid transporter that operates in the biosynthetic pathway of dolichol-linked oligosaccharides, the glycan precursors employed in protein asparagine (N)-glycosylation. The sequential addition of sugars to dolichol pyrophosphate produces dolichol-linked oligosaccharides containing fourteen sugars, including two GlcNAcs, nine mannoses and three glucoses. Once assembled, the oligosaccharide is transferred from the lipid to nascent proteins by oligosaccharyltransferases. The assembly of dolichol-linked oligosaccharides begins on the cytosolic side of the endoplasmic reticulum membrane and finishes in its lumen. RFT1 could mediate the translocation of the cytosolically oriented intermediate DolPP-GlcNAc2Man5, produced by ALG11, into the ER lumen where dolichol-linked oligosaccharides assembly continues. However, the intramembrane lipid transporter activity could not be confirmed in vitro.</text>
</comment>
<dbReference type="FunCoup" id="A0A2K1QR60">
    <property type="interactions" value="667"/>
</dbReference>
<dbReference type="EMBL" id="NKHZ01000050">
    <property type="protein sequence ID" value="PNS17535.1"/>
    <property type="molecule type" value="Genomic_DNA"/>
</dbReference>
<comment type="pathway">
    <text evidence="2">Protein modification; protein glycosylation.</text>
</comment>
<feature type="transmembrane region" description="Helical" evidence="10">
    <location>
        <begin position="210"/>
        <end position="230"/>
    </location>
</feature>
<protein>
    <recommendedName>
        <fullName evidence="8 10">Man(5)GlcNAc(2)-PP-dolichol translocation protein RFT1</fullName>
    </recommendedName>
</protein>
<dbReference type="Proteomes" id="UP000243797">
    <property type="component" value="Unassembled WGS sequence"/>
</dbReference>
<organism evidence="11 12">
    <name type="scientific">Sphaceloma murrayae</name>
    <dbReference type="NCBI Taxonomy" id="2082308"/>
    <lineage>
        <taxon>Eukaryota</taxon>
        <taxon>Fungi</taxon>
        <taxon>Dikarya</taxon>
        <taxon>Ascomycota</taxon>
        <taxon>Pezizomycotina</taxon>
        <taxon>Dothideomycetes</taxon>
        <taxon>Dothideomycetidae</taxon>
        <taxon>Myriangiales</taxon>
        <taxon>Elsinoaceae</taxon>
        <taxon>Sphaceloma</taxon>
    </lineage>
</organism>
<evidence type="ECO:0000313" key="11">
    <source>
        <dbReference type="EMBL" id="PNS17535.1"/>
    </source>
</evidence>
<comment type="caution">
    <text evidence="11">The sequence shown here is derived from an EMBL/GenBank/DDBJ whole genome shotgun (WGS) entry which is preliminary data.</text>
</comment>
<dbReference type="GO" id="GO:0006488">
    <property type="term" value="P:dolichol-linked oligosaccharide biosynthetic process"/>
    <property type="evidence" value="ECO:0007669"/>
    <property type="project" value="InterPro"/>
</dbReference>
<evidence type="ECO:0000256" key="7">
    <source>
        <dbReference type="ARBA" id="ARBA00023136"/>
    </source>
</evidence>
<dbReference type="OrthoDB" id="9979195at2759"/>
<feature type="transmembrane region" description="Helical" evidence="10">
    <location>
        <begin position="450"/>
        <end position="470"/>
    </location>
</feature>
<comment type="similarity">
    <text evidence="3 10">Belongs to the RFT1 family.</text>
</comment>
<proteinExistence type="inferred from homology"/>
<gene>
    <name evidence="11" type="ORF">CAC42_8078</name>
</gene>
<evidence type="ECO:0000256" key="10">
    <source>
        <dbReference type="RuleBase" id="RU365067"/>
    </source>
</evidence>
<comment type="caution">
    <text evidence="10">Lacks conserved residue(s) required for the propagation of feature annotation.</text>
</comment>
<dbReference type="Pfam" id="PF04506">
    <property type="entry name" value="Rft-1"/>
    <property type="match status" value="1"/>
</dbReference>
<feature type="transmembrane region" description="Helical" evidence="10">
    <location>
        <begin position="184"/>
        <end position="204"/>
    </location>
</feature>
<evidence type="ECO:0000256" key="8">
    <source>
        <dbReference type="ARBA" id="ARBA00044793"/>
    </source>
</evidence>
<keyword evidence="10" id="KW-0813">Transport</keyword>
<name>A0A2K1QR60_9PEZI</name>
<sequence>MSTATSAAARGATYLIALQISSRALTFILNQVLLRFLTPETLGRAVQLELYSISVLFFARESLRVAVQRVGASGIKPTHDDGLVDKGTSKAALKPSEAPKPSAVQIVVNLSYLSLVIGIPLATALGALSWTSLSGSQAIASATPYLGNAIFIYGLAAIVELASEPGFVAAQAMLLFKVRAGAEAAATVVKTFGTVGSALTAYRLGLDVGVLPFAIGQLAFASTLVVFYAIKLGPVGKTKAFSLLPSSLEIVSGKKTEDTSNNIDFYLGYFSRPLLQIATSLSIQSGIKYILTQGDSILITALATLQDQGSYALASNYGGLIARMLFQPIEEASRNLFAKLCSDESVTMQSSSPAESTKPREPSPSVARAALLLRIIVKLYLLVSLPIVALGPSLAPPLLSLVAGQRWIALGAGDVLAAYAYYIPFLALNGILEAFVSATANNAELYKQSVWMAVSFVLFAGTAWQALGWGGMGAKGVVLANVVNMMGRIGWCWGFVGRWFHGRAMDFGLVDVLPSSGSVAATAAVPVLLNVSRKLLSAYGVFGEIVRVGAVGVLLIGAMAIFETQFLKECYSLTKSR</sequence>
<feature type="transmembrane region" description="Helical" evidence="10">
    <location>
        <begin position="541"/>
        <end position="562"/>
    </location>
</feature>
<evidence type="ECO:0000256" key="1">
    <source>
        <dbReference type="ARBA" id="ARBA00004477"/>
    </source>
</evidence>
<dbReference type="STRING" id="2082308.A0A2K1QR60"/>
<evidence type="ECO:0000256" key="6">
    <source>
        <dbReference type="ARBA" id="ARBA00022989"/>
    </source>
</evidence>
<feature type="transmembrane region" description="Helical" evidence="10">
    <location>
        <begin position="110"/>
        <end position="133"/>
    </location>
</feature>
<evidence type="ECO:0000256" key="3">
    <source>
        <dbReference type="ARBA" id="ARBA00010288"/>
    </source>
</evidence>
<dbReference type="PANTHER" id="PTHR13117:SF5">
    <property type="entry name" value="PROTEIN RFT1 HOMOLOG"/>
    <property type="match status" value="1"/>
</dbReference>
<reference evidence="11 12" key="1">
    <citation type="submission" date="2017-06" db="EMBL/GenBank/DDBJ databases">
        <title>Draft genome sequence of a variant of Elsinoe murrayae.</title>
        <authorList>
            <person name="Cheng Q."/>
        </authorList>
    </citation>
    <scope>NUCLEOTIDE SEQUENCE [LARGE SCALE GENOMIC DNA]</scope>
    <source>
        <strain evidence="11 12">CQ-2017a</strain>
    </source>
</reference>
<keyword evidence="5 10" id="KW-0256">Endoplasmic reticulum</keyword>
<dbReference type="AlphaFoldDB" id="A0A2K1QR60"/>
<feature type="transmembrane region" description="Helical" evidence="10">
    <location>
        <begin position="419"/>
        <end position="438"/>
    </location>
</feature>
<keyword evidence="12" id="KW-1185">Reference proteome</keyword>
<dbReference type="GO" id="GO:0034203">
    <property type="term" value="P:glycolipid translocation"/>
    <property type="evidence" value="ECO:0007669"/>
    <property type="project" value="TreeGrafter"/>
</dbReference>
<feature type="transmembrane region" description="Helical" evidence="10">
    <location>
        <begin position="145"/>
        <end position="163"/>
    </location>
</feature>
<keyword evidence="7 10" id="KW-0472">Membrane</keyword>
<dbReference type="InParanoid" id="A0A2K1QR60"/>